<dbReference type="InterPro" id="IPR050147">
    <property type="entry name" value="Ser/Thr_Dehydratase"/>
</dbReference>
<dbReference type="InterPro" id="IPR000634">
    <property type="entry name" value="Ser/Thr_deHydtase_PyrdxlP-BS"/>
</dbReference>
<evidence type="ECO:0000259" key="4">
    <source>
        <dbReference type="Pfam" id="PF00291"/>
    </source>
</evidence>
<dbReference type="RefSeq" id="WP_184941358.1">
    <property type="nucleotide sequence ID" value="NZ_JACHJV010000001.1"/>
</dbReference>
<proteinExistence type="predicted"/>
<gene>
    <name evidence="5" type="ORF">FHR34_006252</name>
</gene>
<dbReference type="GO" id="GO:0006565">
    <property type="term" value="P:L-serine catabolic process"/>
    <property type="evidence" value="ECO:0007669"/>
    <property type="project" value="TreeGrafter"/>
</dbReference>
<comment type="caution">
    <text evidence="5">The sequence shown here is derived from an EMBL/GenBank/DDBJ whole genome shotgun (WGS) entry which is preliminary data.</text>
</comment>
<evidence type="ECO:0000256" key="3">
    <source>
        <dbReference type="ARBA" id="ARBA00023239"/>
    </source>
</evidence>
<dbReference type="Proteomes" id="UP000540506">
    <property type="component" value="Unassembled WGS sequence"/>
</dbReference>
<dbReference type="GO" id="GO:0004794">
    <property type="term" value="F:threonine deaminase activity"/>
    <property type="evidence" value="ECO:0007669"/>
    <property type="project" value="UniProtKB-EC"/>
</dbReference>
<dbReference type="PANTHER" id="PTHR48078">
    <property type="entry name" value="THREONINE DEHYDRATASE, MITOCHONDRIAL-RELATED"/>
    <property type="match status" value="1"/>
</dbReference>
<evidence type="ECO:0000313" key="5">
    <source>
        <dbReference type="EMBL" id="MBB4927259.1"/>
    </source>
</evidence>
<dbReference type="PANTHER" id="PTHR48078:SF6">
    <property type="entry name" value="L-THREONINE DEHYDRATASE CATABOLIC TDCB"/>
    <property type="match status" value="1"/>
</dbReference>
<dbReference type="GO" id="GO:0003941">
    <property type="term" value="F:L-serine ammonia-lyase activity"/>
    <property type="evidence" value="ECO:0007669"/>
    <property type="project" value="TreeGrafter"/>
</dbReference>
<dbReference type="InterPro" id="IPR036052">
    <property type="entry name" value="TrpB-like_PALP_sf"/>
</dbReference>
<dbReference type="SUPFAM" id="SSF53686">
    <property type="entry name" value="Tryptophan synthase beta subunit-like PLP-dependent enzymes"/>
    <property type="match status" value="1"/>
</dbReference>
<dbReference type="Gene3D" id="3.40.50.1100">
    <property type="match status" value="2"/>
</dbReference>
<protein>
    <submittedName>
        <fullName evidence="5">Threonine dehydratase</fullName>
        <ecNumber evidence="5">4.3.1.19</ecNumber>
    </submittedName>
</protein>
<comment type="cofactor">
    <cofactor evidence="1">
        <name>pyridoxal 5'-phosphate</name>
        <dbReference type="ChEBI" id="CHEBI:597326"/>
    </cofactor>
</comment>
<dbReference type="GO" id="GO:0009097">
    <property type="term" value="P:isoleucine biosynthetic process"/>
    <property type="evidence" value="ECO:0007669"/>
    <property type="project" value="TreeGrafter"/>
</dbReference>
<name>A0A7W7R8J1_KITKI</name>
<evidence type="ECO:0000313" key="6">
    <source>
        <dbReference type="Proteomes" id="UP000540506"/>
    </source>
</evidence>
<dbReference type="AlphaFoldDB" id="A0A7W7R8J1"/>
<dbReference type="EC" id="4.3.1.19" evidence="5"/>
<dbReference type="GO" id="GO:0006567">
    <property type="term" value="P:L-threonine catabolic process"/>
    <property type="evidence" value="ECO:0007669"/>
    <property type="project" value="TreeGrafter"/>
</dbReference>
<reference evidence="5 6" key="1">
    <citation type="submission" date="2020-08" db="EMBL/GenBank/DDBJ databases">
        <title>Sequencing the genomes of 1000 actinobacteria strains.</title>
        <authorList>
            <person name="Klenk H.-P."/>
        </authorList>
    </citation>
    <scope>NUCLEOTIDE SEQUENCE [LARGE SCALE GENOMIC DNA]</scope>
    <source>
        <strain evidence="5 6">DSM 41654</strain>
    </source>
</reference>
<keyword evidence="6" id="KW-1185">Reference proteome</keyword>
<accession>A0A7W7R8J1</accession>
<evidence type="ECO:0000256" key="1">
    <source>
        <dbReference type="ARBA" id="ARBA00001933"/>
    </source>
</evidence>
<sequence length="357" mass="35138">MTSVGTGLGPADVLAAADRIAARVRRTPLLAVPSLPGILLKAEHLQHTGSFKLRGAANAMLGAGSAAGGVRNGVGVGGVRNGVGVGVGGIVTGSSGNHGIAVAGLSRSLGVGATVVMAAGASEEKARLIRALGARVVVVAGGVAEREQRARELAATSGALFVPSSDHELVVAGQGTVGLEVFADAPELAAIFVPVGGGGLLAGVCLAAQALARPVRIIGVEPLDARRYFDSLAAGHPVQVPPTHTLADGLRGQSPGEVPLPIIRQRVDELIGVGDEAIAHAMDLLHRAGVEAEPSGSVALAGALACAGSWPPGVAGRAGPVAVVVSGGNTAAALAALAVLGHQTPPSQTDNHVDKEP</sequence>
<dbReference type="PROSITE" id="PS00165">
    <property type="entry name" value="DEHYDRATASE_SER_THR"/>
    <property type="match status" value="1"/>
</dbReference>
<dbReference type="GO" id="GO:0030170">
    <property type="term" value="F:pyridoxal phosphate binding"/>
    <property type="evidence" value="ECO:0007669"/>
    <property type="project" value="InterPro"/>
</dbReference>
<dbReference type="InterPro" id="IPR001926">
    <property type="entry name" value="TrpB-like_PALP"/>
</dbReference>
<keyword evidence="3 5" id="KW-0456">Lyase</keyword>
<organism evidence="5 6">
    <name type="scientific">Kitasatospora kifunensis</name>
    <name type="common">Streptomyces kifunensis</name>
    <dbReference type="NCBI Taxonomy" id="58351"/>
    <lineage>
        <taxon>Bacteria</taxon>
        <taxon>Bacillati</taxon>
        <taxon>Actinomycetota</taxon>
        <taxon>Actinomycetes</taxon>
        <taxon>Kitasatosporales</taxon>
        <taxon>Streptomycetaceae</taxon>
        <taxon>Kitasatospora</taxon>
    </lineage>
</organism>
<dbReference type="EMBL" id="JACHJV010000001">
    <property type="protein sequence ID" value="MBB4927259.1"/>
    <property type="molecule type" value="Genomic_DNA"/>
</dbReference>
<feature type="domain" description="Tryptophan synthase beta chain-like PALP" evidence="4">
    <location>
        <begin position="23"/>
        <end position="313"/>
    </location>
</feature>
<dbReference type="Pfam" id="PF00291">
    <property type="entry name" value="PALP"/>
    <property type="match status" value="1"/>
</dbReference>
<keyword evidence="2" id="KW-0663">Pyridoxal phosphate</keyword>
<evidence type="ECO:0000256" key="2">
    <source>
        <dbReference type="ARBA" id="ARBA00022898"/>
    </source>
</evidence>